<evidence type="ECO:0008006" key="4">
    <source>
        <dbReference type="Google" id="ProtNLM"/>
    </source>
</evidence>
<dbReference type="AlphaFoldDB" id="A0A5P1F4H6"/>
<feature type="compositionally biased region" description="Polar residues" evidence="1">
    <location>
        <begin position="522"/>
        <end position="532"/>
    </location>
</feature>
<sequence length="1011" mass="109292">MTLEDFFTLTEMKNGFVSLARVEELISIMKQQKDCVVSNISDTARQWSSVASTLAATENKDCLSHFVKLNGLCYLNQWLQEAIKCNNGCAEIAVEELLNSLLGSLERLPVHTKDSVASGIQITVEKLVGSNSLNIKEKARALSERWKHAVENDVSYQDINKDEKCEDENPKCPSDTGTIDAVNSRPPVFENPTSREGLEENSCKEDSAGTGNHSHNSNVAGSAEASQQDNTAGVQTSKENQTTATLNSVVTNSNLKDMDVLPSVLVPNSCQESMSGTEGSSICPAAEIASGTTSCSNVSGDIADDHCDASEFKDDSVKDTEMEVDTDGGSPSKSDQMESCKANPSSCLSVSSHAHKSGRSVSCSFDATEIKSKTLENTEALPRSASIDCDVPKYLRNMELKSDMQGLLSNRPKLRVNDDPETSPGRTEEALSVREVKRFGSDSKLEVSRVATVGPQDSSKPADKKSITGMDDTSELGLEYGEIDALEVARQVAIEVEREVVDYREPFCSSSPDGNSEEDTRPQFSVGQQDQPVNEEKNGRGSPPGEDLDDVSSPKADNQRIAEADVGPDKCEEDVEVSEQITHKTVDKTEQNRCVFDLNEDLSEDVCVEESDRLHNSTPNNSINATTPIVVSASKGAPVLPVSPLRFEGELGWKGSAATSAFRPASPRRTPDVEKTSSGHKRKANLIEIDLNVAESGDDVVDPFLIKPTLVSSGILSREDSVEVSSRREDRFKLDLNRHSDEDVSLFPSSYWSLPHQNGDRTMSPASSSSSRQPTTRDFDLNDNPNFFDAMGSRNLSRFSSKNPAMRSSSKPDNPGITIMGSKITETKNYLDETPLSLMGNGPSVDATATALRPMMPYSHIPHPAYGYNGGPVMGPPMPFPSPFYAPGSIPYMVDSRGATVVPQILTTPGLNSAASAMPPFLMSVPNTSPGLNGAGSSKSGLDLNSGFMPLETGSRESGNFKNFFMQGHNGLMEDQARDGSQFAGAPVNLKESDPGWEPFTLGYKHVTSWQ</sequence>
<dbReference type="Proteomes" id="UP000243459">
    <property type="component" value="Chromosome 4"/>
</dbReference>
<dbReference type="PANTHER" id="PTHR47292">
    <property type="entry name" value="TRANSCRIPTION ELONGATION FACTOR (TFIIS) FAMILY PROTEIN-RELATED"/>
    <property type="match status" value="1"/>
</dbReference>
<dbReference type="Gene3D" id="1.20.930.10">
    <property type="entry name" value="Conserved domain common to transcription factors TFIIS, elongin A, CRSP70"/>
    <property type="match status" value="1"/>
</dbReference>
<feature type="compositionally biased region" description="Polar residues" evidence="1">
    <location>
        <begin position="209"/>
        <end position="250"/>
    </location>
</feature>
<feature type="compositionally biased region" description="Polar residues" evidence="1">
    <location>
        <begin position="750"/>
        <end position="774"/>
    </location>
</feature>
<dbReference type="OMA" id="DRENYEM"/>
<proteinExistence type="predicted"/>
<name>A0A5P1F4H6_ASPOF</name>
<organism evidence="2 3">
    <name type="scientific">Asparagus officinalis</name>
    <name type="common">Garden asparagus</name>
    <dbReference type="NCBI Taxonomy" id="4686"/>
    <lineage>
        <taxon>Eukaryota</taxon>
        <taxon>Viridiplantae</taxon>
        <taxon>Streptophyta</taxon>
        <taxon>Embryophyta</taxon>
        <taxon>Tracheophyta</taxon>
        <taxon>Spermatophyta</taxon>
        <taxon>Magnoliopsida</taxon>
        <taxon>Liliopsida</taxon>
        <taxon>Asparagales</taxon>
        <taxon>Asparagaceae</taxon>
        <taxon>Asparagoideae</taxon>
        <taxon>Asparagus</taxon>
    </lineage>
</organism>
<feature type="region of interest" description="Disordered" evidence="1">
    <location>
        <begin position="505"/>
        <end position="573"/>
    </location>
</feature>
<evidence type="ECO:0000256" key="1">
    <source>
        <dbReference type="SAM" id="MobiDB-lite"/>
    </source>
</evidence>
<feature type="compositionally biased region" description="Basic and acidic residues" evidence="1">
    <location>
        <begin position="196"/>
        <end position="207"/>
    </location>
</feature>
<feature type="region of interest" description="Disordered" evidence="1">
    <location>
        <begin position="411"/>
        <end position="431"/>
    </location>
</feature>
<accession>A0A5P1F4H6</accession>
<dbReference type="Gramene" id="ONK72633">
    <property type="protein sequence ID" value="ONK72633"/>
    <property type="gene ID" value="A4U43_C04F21430"/>
</dbReference>
<protein>
    <recommendedName>
        <fullName evidence="4">TFIIS N-terminal domain-containing protein</fullName>
    </recommendedName>
</protein>
<feature type="compositionally biased region" description="Polar residues" evidence="1">
    <location>
        <begin position="794"/>
        <end position="812"/>
    </location>
</feature>
<dbReference type="OrthoDB" id="1595674at2759"/>
<feature type="region of interest" description="Disordered" evidence="1">
    <location>
        <begin position="750"/>
        <end position="819"/>
    </location>
</feature>
<dbReference type="InterPro" id="IPR035441">
    <property type="entry name" value="TFIIS/LEDGF_dom_sf"/>
</dbReference>
<evidence type="ECO:0000313" key="2">
    <source>
        <dbReference type="EMBL" id="ONK72633.1"/>
    </source>
</evidence>
<dbReference type="EMBL" id="CM007384">
    <property type="protein sequence ID" value="ONK72633.1"/>
    <property type="molecule type" value="Genomic_DNA"/>
</dbReference>
<feature type="region of interest" description="Disordered" evidence="1">
    <location>
        <begin position="318"/>
        <end position="344"/>
    </location>
</feature>
<keyword evidence="3" id="KW-1185">Reference proteome</keyword>
<feature type="compositionally biased region" description="Basic and acidic residues" evidence="1">
    <location>
        <begin position="161"/>
        <end position="170"/>
    </location>
</feature>
<dbReference type="PANTHER" id="PTHR47292:SF1">
    <property type="entry name" value="TRANSCRIPTION ELONGATION FACTOR (TFIIS) FAMILY PROTEIN"/>
    <property type="match status" value="1"/>
</dbReference>
<gene>
    <name evidence="2" type="ORF">A4U43_C04F21430</name>
</gene>
<feature type="region of interest" description="Disordered" evidence="1">
    <location>
        <begin position="161"/>
        <end position="250"/>
    </location>
</feature>
<feature type="region of interest" description="Disordered" evidence="1">
    <location>
        <begin position="444"/>
        <end position="473"/>
    </location>
</feature>
<feature type="compositionally biased region" description="Basic and acidic residues" evidence="1">
    <location>
        <begin position="557"/>
        <end position="570"/>
    </location>
</feature>
<dbReference type="SUPFAM" id="SSF47676">
    <property type="entry name" value="Conserved domain common to transcription factors TFIIS, elongin A, CRSP70"/>
    <property type="match status" value="1"/>
</dbReference>
<reference evidence="3" key="1">
    <citation type="journal article" date="2017" name="Nat. Commun.">
        <title>The asparagus genome sheds light on the origin and evolution of a young Y chromosome.</title>
        <authorList>
            <person name="Harkess A."/>
            <person name="Zhou J."/>
            <person name="Xu C."/>
            <person name="Bowers J.E."/>
            <person name="Van der Hulst R."/>
            <person name="Ayyampalayam S."/>
            <person name="Mercati F."/>
            <person name="Riccardi P."/>
            <person name="McKain M.R."/>
            <person name="Kakrana A."/>
            <person name="Tang H."/>
            <person name="Ray J."/>
            <person name="Groenendijk J."/>
            <person name="Arikit S."/>
            <person name="Mathioni S.M."/>
            <person name="Nakano M."/>
            <person name="Shan H."/>
            <person name="Telgmann-Rauber A."/>
            <person name="Kanno A."/>
            <person name="Yue Z."/>
            <person name="Chen H."/>
            <person name="Li W."/>
            <person name="Chen Y."/>
            <person name="Xu X."/>
            <person name="Zhang Y."/>
            <person name="Luo S."/>
            <person name="Chen H."/>
            <person name="Gao J."/>
            <person name="Mao Z."/>
            <person name="Pires J.C."/>
            <person name="Luo M."/>
            <person name="Kudrna D."/>
            <person name="Wing R.A."/>
            <person name="Meyers B.C."/>
            <person name="Yi K."/>
            <person name="Kong H."/>
            <person name="Lavrijsen P."/>
            <person name="Sunseri F."/>
            <person name="Falavigna A."/>
            <person name="Ye Y."/>
            <person name="Leebens-Mack J.H."/>
            <person name="Chen G."/>
        </authorList>
    </citation>
    <scope>NUCLEOTIDE SEQUENCE [LARGE SCALE GENOMIC DNA]</scope>
    <source>
        <strain evidence="3">cv. DH0086</strain>
    </source>
</reference>
<evidence type="ECO:0000313" key="3">
    <source>
        <dbReference type="Proteomes" id="UP000243459"/>
    </source>
</evidence>
<feature type="region of interest" description="Disordered" evidence="1">
    <location>
        <begin position="658"/>
        <end position="679"/>
    </location>
</feature>